<evidence type="ECO:0000256" key="1">
    <source>
        <dbReference type="SAM" id="MobiDB-lite"/>
    </source>
</evidence>
<keyword evidence="4" id="KW-1185">Reference proteome</keyword>
<dbReference type="InterPro" id="IPR007076">
    <property type="entry name" value="TfoX_N"/>
</dbReference>
<dbReference type="Pfam" id="PF04993">
    <property type="entry name" value="TfoX_N"/>
    <property type="match status" value="1"/>
</dbReference>
<dbReference type="RefSeq" id="WP_260277510.1">
    <property type="nucleotide sequence ID" value="NZ_JANAVZ010000006.1"/>
</dbReference>
<dbReference type="EMBL" id="JANAVZ010000006">
    <property type="protein sequence ID" value="MCT4333657.1"/>
    <property type="molecule type" value="Genomic_DNA"/>
</dbReference>
<accession>A0ABT2KAU1</accession>
<evidence type="ECO:0000259" key="2">
    <source>
        <dbReference type="Pfam" id="PF04993"/>
    </source>
</evidence>
<feature type="region of interest" description="Disordered" evidence="1">
    <location>
        <begin position="1"/>
        <end position="20"/>
    </location>
</feature>
<gene>
    <name evidence="3" type="ORF">MU516_12355</name>
</gene>
<dbReference type="Proteomes" id="UP001320702">
    <property type="component" value="Unassembled WGS sequence"/>
</dbReference>
<comment type="caution">
    <text evidence="3">The sequence shown here is derived from an EMBL/GenBank/DDBJ whole genome shotgun (WGS) entry which is preliminary data.</text>
</comment>
<proteinExistence type="predicted"/>
<feature type="domain" description="TfoX N-terminal" evidence="2">
    <location>
        <begin position="15"/>
        <end position="86"/>
    </location>
</feature>
<reference evidence="3 4" key="1">
    <citation type="submission" date="2022-04" db="EMBL/GenBank/DDBJ databases">
        <title>Paracoccus sp. YLB-12 draft genome sequence.</title>
        <authorList>
            <person name="Yu L."/>
        </authorList>
    </citation>
    <scope>NUCLEOTIDE SEQUENCE [LARGE SCALE GENOMIC DNA]</scope>
    <source>
        <strain evidence="3 4">YLB-12</strain>
    </source>
</reference>
<evidence type="ECO:0000313" key="4">
    <source>
        <dbReference type="Proteomes" id="UP001320702"/>
    </source>
</evidence>
<organism evidence="3 4">
    <name type="scientific">Paracoccus maritimus</name>
    <dbReference type="NCBI Taxonomy" id="2933292"/>
    <lineage>
        <taxon>Bacteria</taxon>
        <taxon>Pseudomonadati</taxon>
        <taxon>Pseudomonadota</taxon>
        <taxon>Alphaproteobacteria</taxon>
        <taxon>Rhodobacterales</taxon>
        <taxon>Paracoccaceae</taxon>
        <taxon>Paracoccus</taxon>
    </lineage>
</organism>
<dbReference type="Gene3D" id="3.30.1460.30">
    <property type="entry name" value="YgaC/TfoX-N like chaperone"/>
    <property type="match status" value="1"/>
</dbReference>
<dbReference type="SUPFAM" id="SSF159894">
    <property type="entry name" value="YgaC/TfoX-N like"/>
    <property type="match status" value="1"/>
</dbReference>
<evidence type="ECO:0000313" key="3">
    <source>
        <dbReference type="EMBL" id="MCT4333657.1"/>
    </source>
</evidence>
<protein>
    <submittedName>
        <fullName evidence="3">TfoX/Sxy family protein</fullName>
    </submittedName>
</protein>
<sequence length="111" mass="11744">MTRDTGLEAQLSEDFGHSDNLSGKPMFGGWCFLMNGNMLAAAREGRAMFRVGKAAETAALALPGTEPMKQGGRAKPGFVWLSGPALSDDAIRGKLAGMAREYLSTLPPKDA</sequence>
<name>A0ABT2KAU1_9RHOB</name>